<sequence>MTPFPTQHKIGRQRFLARRRRHATLQSTGVTLQSTDGTVVGHTTTPLVVAATKASTMPLRKQLGGNRILSQERSREANWTTVDRLFGLERPKSERAIAPYPAGLDWRIDPPQSLYQEQ</sequence>
<dbReference type="Proteomes" id="UP001295444">
    <property type="component" value="Chromosome 03"/>
</dbReference>
<gene>
    <name evidence="1" type="ORF">PECUL_23A005776</name>
</gene>
<proteinExistence type="predicted"/>
<organism evidence="1 2">
    <name type="scientific">Pelobates cultripes</name>
    <name type="common">Western spadefoot toad</name>
    <dbReference type="NCBI Taxonomy" id="61616"/>
    <lineage>
        <taxon>Eukaryota</taxon>
        <taxon>Metazoa</taxon>
        <taxon>Chordata</taxon>
        <taxon>Craniata</taxon>
        <taxon>Vertebrata</taxon>
        <taxon>Euteleostomi</taxon>
        <taxon>Amphibia</taxon>
        <taxon>Batrachia</taxon>
        <taxon>Anura</taxon>
        <taxon>Pelobatoidea</taxon>
        <taxon>Pelobatidae</taxon>
        <taxon>Pelobates</taxon>
    </lineage>
</organism>
<dbReference type="AlphaFoldDB" id="A0AAD1VY00"/>
<protein>
    <submittedName>
        <fullName evidence="1">Uncharacterized protein</fullName>
    </submittedName>
</protein>
<dbReference type="EMBL" id="OW240914">
    <property type="protein sequence ID" value="CAH2275962.1"/>
    <property type="molecule type" value="Genomic_DNA"/>
</dbReference>
<reference evidence="1" key="1">
    <citation type="submission" date="2022-03" db="EMBL/GenBank/DDBJ databases">
        <authorList>
            <person name="Alioto T."/>
            <person name="Alioto T."/>
            <person name="Gomez Garrido J."/>
        </authorList>
    </citation>
    <scope>NUCLEOTIDE SEQUENCE</scope>
</reference>
<evidence type="ECO:0000313" key="2">
    <source>
        <dbReference type="Proteomes" id="UP001295444"/>
    </source>
</evidence>
<keyword evidence="2" id="KW-1185">Reference proteome</keyword>
<evidence type="ECO:0000313" key="1">
    <source>
        <dbReference type="EMBL" id="CAH2275962.1"/>
    </source>
</evidence>
<name>A0AAD1VY00_PELCU</name>
<accession>A0AAD1VY00</accession>